<accession>A0A8X6T4R1</accession>
<organism evidence="1 2">
    <name type="scientific">Nephila pilipes</name>
    <name type="common">Giant wood spider</name>
    <name type="synonym">Nephila maculata</name>
    <dbReference type="NCBI Taxonomy" id="299642"/>
    <lineage>
        <taxon>Eukaryota</taxon>
        <taxon>Metazoa</taxon>
        <taxon>Ecdysozoa</taxon>
        <taxon>Arthropoda</taxon>
        <taxon>Chelicerata</taxon>
        <taxon>Arachnida</taxon>
        <taxon>Araneae</taxon>
        <taxon>Araneomorphae</taxon>
        <taxon>Entelegynae</taxon>
        <taxon>Araneoidea</taxon>
        <taxon>Nephilidae</taxon>
        <taxon>Nephila</taxon>
    </lineage>
</organism>
<protein>
    <submittedName>
        <fullName evidence="1">Uncharacterized protein</fullName>
    </submittedName>
</protein>
<gene>
    <name evidence="1" type="ORF">NPIL_68961</name>
</gene>
<comment type="caution">
    <text evidence="1">The sequence shown here is derived from an EMBL/GenBank/DDBJ whole genome shotgun (WGS) entry which is preliminary data.</text>
</comment>
<evidence type="ECO:0000313" key="2">
    <source>
        <dbReference type="Proteomes" id="UP000887013"/>
    </source>
</evidence>
<dbReference type="Proteomes" id="UP000887013">
    <property type="component" value="Unassembled WGS sequence"/>
</dbReference>
<evidence type="ECO:0000313" key="1">
    <source>
        <dbReference type="EMBL" id="GFS79477.1"/>
    </source>
</evidence>
<keyword evidence="2" id="KW-1185">Reference proteome</keyword>
<sequence>MHHRKGVKENGQHDYIAVGLPCLFLTSGMIDISTVRIASLFLGPTREPRIHRLRRRRFSEISGQCLRYPQHVLYDFQTELLLLLS</sequence>
<name>A0A8X6T4R1_NEPPI</name>
<proteinExistence type="predicted"/>
<dbReference type="EMBL" id="BMAW01051271">
    <property type="protein sequence ID" value="GFS79477.1"/>
    <property type="molecule type" value="Genomic_DNA"/>
</dbReference>
<reference evidence="1" key="1">
    <citation type="submission" date="2020-08" db="EMBL/GenBank/DDBJ databases">
        <title>Multicomponent nature underlies the extraordinary mechanical properties of spider dragline silk.</title>
        <authorList>
            <person name="Kono N."/>
            <person name="Nakamura H."/>
            <person name="Mori M."/>
            <person name="Yoshida Y."/>
            <person name="Ohtoshi R."/>
            <person name="Malay A.D."/>
            <person name="Moran D.A.P."/>
            <person name="Tomita M."/>
            <person name="Numata K."/>
            <person name="Arakawa K."/>
        </authorList>
    </citation>
    <scope>NUCLEOTIDE SEQUENCE</scope>
</reference>
<dbReference type="AlphaFoldDB" id="A0A8X6T4R1"/>